<protein>
    <submittedName>
        <fullName evidence="1">Uncharacterized protein</fullName>
    </submittedName>
</protein>
<keyword evidence="2" id="KW-1185">Reference proteome</keyword>
<dbReference type="Proteomes" id="UP001362999">
    <property type="component" value="Unassembled WGS sequence"/>
</dbReference>
<dbReference type="AlphaFoldDB" id="A0AAW0ALT8"/>
<dbReference type="EMBL" id="JAWWNJ010000060">
    <property type="protein sequence ID" value="KAK7013339.1"/>
    <property type="molecule type" value="Genomic_DNA"/>
</dbReference>
<name>A0AAW0ALT8_9AGAR</name>
<evidence type="ECO:0000313" key="1">
    <source>
        <dbReference type="EMBL" id="KAK7013339.1"/>
    </source>
</evidence>
<proteinExistence type="predicted"/>
<gene>
    <name evidence="1" type="ORF">R3P38DRAFT_2788922</name>
</gene>
<comment type="caution">
    <text evidence="1">The sequence shown here is derived from an EMBL/GenBank/DDBJ whole genome shotgun (WGS) entry which is preliminary data.</text>
</comment>
<sequence length="185" mass="21283">MSAPLTSFTQALLQGTSATIPNPQPSFNPITSPLTPTPMPIVPIATPQDPVIPPATQTPNFQCILSLVSQVLHHHDVEGRPEPGLWIGTLEREDLTYHGYRMAQRIDDLASPDSEVNNFTMFPRWQDMLLTELLPHYKRYPQEWRYLLEDLWQLEVENMKKKEEYDPMPMTIFQVDGVLKRRFGV</sequence>
<reference evidence="1 2" key="1">
    <citation type="journal article" date="2024" name="J Genomics">
        <title>Draft genome sequencing and assembly of Favolaschia claudopus CIRM-BRFM 2984 isolated from oak limbs.</title>
        <authorList>
            <person name="Navarro D."/>
            <person name="Drula E."/>
            <person name="Chaduli D."/>
            <person name="Cazenave R."/>
            <person name="Ahrendt S."/>
            <person name="Wang J."/>
            <person name="Lipzen A."/>
            <person name="Daum C."/>
            <person name="Barry K."/>
            <person name="Grigoriev I.V."/>
            <person name="Favel A."/>
            <person name="Rosso M.N."/>
            <person name="Martin F."/>
        </authorList>
    </citation>
    <scope>NUCLEOTIDE SEQUENCE [LARGE SCALE GENOMIC DNA]</scope>
    <source>
        <strain evidence="1 2">CIRM-BRFM 2984</strain>
    </source>
</reference>
<organism evidence="1 2">
    <name type="scientific">Favolaschia claudopus</name>
    <dbReference type="NCBI Taxonomy" id="2862362"/>
    <lineage>
        <taxon>Eukaryota</taxon>
        <taxon>Fungi</taxon>
        <taxon>Dikarya</taxon>
        <taxon>Basidiomycota</taxon>
        <taxon>Agaricomycotina</taxon>
        <taxon>Agaricomycetes</taxon>
        <taxon>Agaricomycetidae</taxon>
        <taxon>Agaricales</taxon>
        <taxon>Marasmiineae</taxon>
        <taxon>Mycenaceae</taxon>
        <taxon>Favolaschia</taxon>
    </lineage>
</organism>
<evidence type="ECO:0000313" key="2">
    <source>
        <dbReference type="Proteomes" id="UP001362999"/>
    </source>
</evidence>
<accession>A0AAW0ALT8</accession>